<gene>
    <name evidence="2" type="ORF">LAMI_0G04654G</name>
</gene>
<protein>
    <submittedName>
        <fullName evidence="2">LAMI_0G04654g1_1</fullName>
    </submittedName>
</protein>
<keyword evidence="3" id="KW-1185">Reference proteome</keyword>
<keyword evidence="1" id="KW-1133">Transmembrane helix</keyword>
<dbReference type="Pfam" id="PF00674">
    <property type="entry name" value="DUP"/>
    <property type="match status" value="1"/>
</dbReference>
<proteinExistence type="predicted"/>
<evidence type="ECO:0000256" key="1">
    <source>
        <dbReference type="SAM" id="Phobius"/>
    </source>
</evidence>
<dbReference type="OrthoDB" id="4036517at2759"/>
<feature type="transmembrane region" description="Helical" evidence="1">
    <location>
        <begin position="27"/>
        <end position="50"/>
    </location>
</feature>
<dbReference type="InterPro" id="IPR001142">
    <property type="entry name" value="DUP/COS"/>
</dbReference>
<accession>A0A1G4K8J2</accession>
<dbReference type="EMBL" id="LT598469">
    <property type="protein sequence ID" value="SCV00376.1"/>
    <property type="molecule type" value="Genomic_DNA"/>
</dbReference>
<dbReference type="Proteomes" id="UP000191024">
    <property type="component" value="Chromosome G"/>
</dbReference>
<sequence length="236" mass="26830">MNLRQRSNDELKCPRDIFRSRLIYEIFVHKFSTGFSLLALSMGIWCYVVGGPVASAVLMASLVLGGVFLSVLLIAFSVFSDTPWYFKVLIAVALYAKRTSIRNAVDEKLAWGDGFNGKLGWDVGTVRDYMREILIANPGDDQAKWDSIAANMNSVIYVKSWWATPYFFYDGYNCQSWFDSRYVGPFLKDEDRFPPILRPFISAAVKSYVRNSEEQLQRLAEDVVSETASVDDSYPK</sequence>
<evidence type="ECO:0000313" key="3">
    <source>
        <dbReference type="Proteomes" id="UP000191024"/>
    </source>
</evidence>
<dbReference type="AlphaFoldDB" id="A0A1G4K8J2"/>
<feature type="transmembrane region" description="Helical" evidence="1">
    <location>
        <begin position="56"/>
        <end position="79"/>
    </location>
</feature>
<keyword evidence="1" id="KW-0472">Membrane</keyword>
<keyword evidence="1" id="KW-0812">Transmembrane</keyword>
<evidence type="ECO:0000313" key="2">
    <source>
        <dbReference type="EMBL" id="SCV00376.1"/>
    </source>
</evidence>
<reference evidence="2 3" key="1">
    <citation type="submission" date="2016-03" db="EMBL/GenBank/DDBJ databases">
        <authorList>
            <person name="Devillers H."/>
        </authorList>
    </citation>
    <scope>NUCLEOTIDE SEQUENCE [LARGE SCALE GENOMIC DNA]</scope>
    <source>
        <strain evidence="2">CBS 11717</strain>
    </source>
</reference>
<organism evidence="2 3">
    <name type="scientific">Lachancea mirantina</name>
    <dbReference type="NCBI Taxonomy" id="1230905"/>
    <lineage>
        <taxon>Eukaryota</taxon>
        <taxon>Fungi</taxon>
        <taxon>Dikarya</taxon>
        <taxon>Ascomycota</taxon>
        <taxon>Saccharomycotina</taxon>
        <taxon>Saccharomycetes</taxon>
        <taxon>Saccharomycetales</taxon>
        <taxon>Saccharomycetaceae</taxon>
        <taxon>Lachancea</taxon>
    </lineage>
</organism>
<name>A0A1G4K8J2_9SACH</name>